<sequence>MLTINLQQIVEEINARRNHIRYPFQELGVMLSEKLADPRHKALYMKIAKNEEQELIMGALHYVLASKDTAGNLGPLFMWKLKELKARPLLPLFIRLETEGGYFKIGTITEITRGDIPVLIAGLTEYTEEIKLSSKGISGKEPLENLPDKLTELLKEFKRKGTVELLNKWQWIGTRTWQKGETVKGVLKLGRPVRNIINKNATSDTM</sequence>
<dbReference type="EMBL" id="PFQB01000029">
    <property type="protein sequence ID" value="PJA15031.1"/>
    <property type="molecule type" value="Genomic_DNA"/>
</dbReference>
<accession>A0A2M7W2L4</accession>
<evidence type="ECO:0000313" key="2">
    <source>
        <dbReference type="Proteomes" id="UP000228952"/>
    </source>
</evidence>
<dbReference type="Proteomes" id="UP000228952">
    <property type="component" value="Unassembled WGS sequence"/>
</dbReference>
<name>A0A2M7W2L4_9BACT</name>
<comment type="caution">
    <text evidence="1">The sequence shown here is derived from an EMBL/GenBank/DDBJ whole genome shotgun (WGS) entry which is preliminary data.</text>
</comment>
<proteinExistence type="predicted"/>
<protein>
    <submittedName>
        <fullName evidence="1">Uncharacterized protein</fullName>
    </submittedName>
</protein>
<reference evidence="2" key="1">
    <citation type="submission" date="2017-09" db="EMBL/GenBank/DDBJ databases">
        <title>Depth-based differentiation of microbial function through sediment-hosted aquifers and enrichment of novel symbionts in the deep terrestrial subsurface.</title>
        <authorList>
            <person name="Probst A.J."/>
            <person name="Ladd B."/>
            <person name="Jarett J.K."/>
            <person name="Geller-Mcgrath D.E."/>
            <person name="Sieber C.M.K."/>
            <person name="Emerson J.B."/>
            <person name="Anantharaman K."/>
            <person name="Thomas B.C."/>
            <person name="Malmstrom R."/>
            <person name="Stieglmeier M."/>
            <person name="Klingl A."/>
            <person name="Woyke T."/>
            <person name="Ryan C.M."/>
            <person name="Banfield J.F."/>
        </authorList>
    </citation>
    <scope>NUCLEOTIDE SEQUENCE [LARGE SCALE GENOMIC DNA]</scope>
</reference>
<evidence type="ECO:0000313" key="1">
    <source>
        <dbReference type="EMBL" id="PJA15031.1"/>
    </source>
</evidence>
<organism evidence="1 2">
    <name type="scientific">Candidatus Dojkabacteria bacterium CG_4_10_14_0_2_um_filter_Dojkabacteria_WS6_41_15</name>
    <dbReference type="NCBI Taxonomy" id="2014249"/>
    <lineage>
        <taxon>Bacteria</taxon>
        <taxon>Candidatus Dojkabacteria</taxon>
    </lineage>
</organism>
<dbReference type="AlphaFoldDB" id="A0A2M7W2L4"/>
<gene>
    <name evidence="1" type="ORF">COX64_01260</name>
</gene>